<keyword evidence="2" id="KW-1133">Transmembrane helix</keyword>
<evidence type="ECO:0000313" key="4">
    <source>
        <dbReference type="Proteomes" id="UP000596063"/>
    </source>
</evidence>
<dbReference type="Proteomes" id="UP000596063">
    <property type="component" value="Chromosome"/>
</dbReference>
<evidence type="ECO:0000313" key="3">
    <source>
        <dbReference type="EMBL" id="QQD18965.1"/>
    </source>
</evidence>
<evidence type="ECO:0000256" key="2">
    <source>
        <dbReference type="SAM" id="Phobius"/>
    </source>
</evidence>
<keyword evidence="2" id="KW-0812">Transmembrane</keyword>
<dbReference type="AlphaFoldDB" id="A0A7T4US10"/>
<evidence type="ECO:0000256" key="1">
    <source>
        <dbReference type="SAM" id="Coils"/>
    </source>
</evidence>
<proteinExistence type="predicted"/>
<sequence>MATINLLPWREERRQLIKQQFLVVLGGVAVLGALLVLLGVTVMNSAISDQEGRNRYIQTHIDKLNREVREISDLEKRRQQLIDRMNIIQDLQGTRPLIVRVFDEMVRTLPDGLFFTSVVRRGNNINVEGIAESNNRVSSLMRKLDGSPWFDDPNLTAVSAASRYGEQASSFRLSFKISAPKPDQDKKK</sequence>
<feature type="transmembrane region" description="Helical" evidence="2">
    <location>
        <begin position="21"/>
        <end position="43"/>
    </location>
</feature>
<dbReference type="PANTHER" id="PTHR40278">
    <property type="entry name" value="DNA UTILIZATION PROTEIN HOFN"/>
    <property type="match status" value="1"/>
</dbReference>
<dbReference type="PANTHER" id="PTHR40278:SF2">
    <property type="entry name" value="TYPE IV PILUS INNER MEMBRANE COMPONENT PILN"/>
    <property type="match status" value="1"/>
</dbReference>
<dbReference type="RefSeq" id="WP_198570450.1">
    <property type="nucleotide sequence ID" value="NZ_CP066167.1"/>
</dbReference>
<dbReference type="KEGG" id="snan:I6N98_03655"/>
<keyword evidence="4" id="KW-1185">Reference proteome</keyword>
<reference evidence="3 4" key="1">
    <citation type="submission" date="2020-12" db="EMBL/GenBank/DDBJ databases">
        <authorList>
            <person name="Shan Y."/>
        </authorList>
    </citation>
    <scope>NUCLEOTIDE SEQUENCE [LARGE SCALE GENOMIC DNA]</scope>
    <source>
        <strain evidence="4">csc3.9</strain>
    </source>
</reference>
<accession>A0A7T4US10</accession>
<gene>
    <name evidence="3" type="ORF">I6N98_03655</name>
</gene>
<dbReference type="InterPro" id="IPR052534">
    <property type="entry name" value="Extracell_DNA_Util/SecSys_Comp"/>
</dbReference>
<dbReference type="InterPro" id="IPR007813">
    <property type="entry name" value="PilN"/>
</dbReference>
<dbReference type="GO" id="GO:0043683">
    <property type="term" value="P:type IV pilus assembly"/>
    <property type="evidence" value="ECO:0007669"/>
    <property type="project" value="TreeGrafter"/>
</dbReference>
<protein>
    <submittedName>
        <fullName evidence="3">PilN domain-containing protein</fullName>
    </submittedName>
</protein>
<feature type="coiled-coil region" evidence="1">
    <location>
        <begin position="57"/>
        <end position="91"/>
    </location>
</feature>
<keyword evidence="2" id="KW-0472">Membrane</keyword>
<organism evidence="3 4">
    <name type="scientific">Spongiibacter nanhainus</name>
    <dbReference type="NCBI Taxonomy" id="2794344"/>
    <lineage>
        <taxon>Bacteria</taxon>
        <taxon>Pseudomonadati</taxon>
        <taxon>Pseudomonadota</taxon>
        <taxon>Gammaproteobacteria</taxon>
        <taxon>Cellvibrionales</taxon>
        <taxon>Spongiibacteraceae</taxon>
        <taxon>Spongiibacter</taxon>
    </lineage>
</organism>
<dbReference type="Pfam" id="PF05137">
    <property type="entry name" value="PilN"/>
    <property type="match status" value="1"/>
</dbReference>
<dbReference type="GO" id="GO:0043107">
    <property type="term" value="P:type IV pilus-dependent motility"/>
    <property type="evidence" value="ECO:0007669"/>
    <property type="project" value="TreeGrafter"/>
</dbReference>
<name>A0A7T4US10_9GAMM</name>
<keyword evidence="1" id="KW-0175">Coiled coil</keyword>
<dbReference type="EMBL" id="CP066167">
    <property type="protein sequence ID" value="QQD18965.1"/>
    <property type="molecule type" value="Genomic_DNA"/>
</dbReference>